<evidence type="ECO:0000256" key="2">
    <source>
        <dbReference type="ARBA" id="ARBA00022840"/>
    </source>
</evidence>
<keyword evidence="2 3" id="KW-0067">ATP-binding</keyword>
<sequence>MYVINSRGEQEQFSLQKVERSARRVGANFKLAREIAQQIERKIYNGIPTFEIFKEVKDLLNQAQPVFGLKFSLKQAMRDLGPDGFAFEKYAGAIFRAAGYAVKLNQFISGKCLSQYEIDFIAEKPAESPLGNQAGKAGILKIGECKYHSQISDLSVDQEIALANYGRFADILQGKFALTKISQGKKISSILITNTKFSNRAIQYSECSGVELWGWKYPFNKGLEVFIDQNKLYPITILPSFKKQWADIFNQRNIILAGDILKLNFERISRESNIGLAVFNKMAAEAKTLLEG</sequence>
<protein>
    <recommendedName>
        <fullName evidence="4">ATP-cone domain-containing protein</fullName>
    </recommendedName>
</protein>
<dbReference type="Gene3D" id="3.40.1350.10">
    <property type="match status" value="1"/>
</dbReference>
<feature type="domain" description="ATP-cone" evidence="4">
    <location>
        <begin position="1"/>
        <end position="82"/>
    </location>
</feature>
<organism evidence="5 6">
    <name type="scientific">bacterium (Candidatus Gribaldobacteria) CG02_land_8_20_14_3_00_41_15</name>
    <dbReference type="NCBI Taxonomy" id="2014270"/>
    <lineage>
        <taxon>Bacteria</taxon>
        <taxon>Candidatus Gribaldobacteria</taxon>
    </lineage>
</organism>
<comment type="caution">
    <text evidence="5">The sequence shown here is derived from an EMBL/GenBank/DDBJ whole genome shotgun (WGS) entry which is preliminary data.</text>
</comment>
<evidence type="ECO:0000259" key="4">
    <source>
        <dbReference type="PROSITE" id="PS51161"/>
    </source>
</evidence>
<name>A0A2M7DEW8_9BACT</name>
<dbReference type="InterPro" id="IPR011856">
    <property type="entry name" value="tRNA_endonuc-like_dom_sf"/>
</dbReference>
<dbReference type="InterPro" id="IPR005144">
    <property type="entry name" value="ATP-cone_dom"/>
</dbReference>
<gene>
    <name evidence="5" type="ORF">COS21_00195</name>
</gene>
<dbReference type="AlphaFoldDB" id="A0A2M7DEW8"/>
<dbReference type="PROSITE" id="PS51161">
    <property type="entry name" value="ATP_CONE"/>
    <property type="match status" value="1"/>
</dbReference>
<dbReference type="InterPro" id="IPR011335">
    <property type="entry name" value="Restrct_endonuc-II-like"/>
</dbReference>
<keyword evidence="1 3" id="KW-0547">Nucleotide-binding</keyword>
<evidence type="ECO:0000313" key="6">
    <source>
        <dbReference type="Proteomes" id="UP000229030"/>
    </source>
</evidence>
<dbReference type="GO" id="GO:0003676">
    <property type="term" value="F:nucleic acid binding"/>
    <property type="evidence" value="ECO:0007669"/>
    <property type="project" value="InterPro"/>
</dbReference>
<evidence type="ECO:0000256" key="1">
    <source>
        <dbReference type="ARBA" id="ARBA00022741"/>
    </source>
</evidence>
<evidence type="ECO:0000256" key="3">
    <source>
        <dbReference type="PROSITE-ProRule" id="PRU00492"/>
    </source>
</evidence>
<dbReference type="SUPFAM" id="SSF52980">
    <property type="entry name" value="Restriction endonuclease-like"/>
    <property type="match status" value="1"/>
</dbReference>
<dbReference type="GO" id="GO:0005524">
    <property type="term" value="F:ATP binding"/>
    <property type="evidence" value="ECO:0007669"/>
    <property type="project" value="UniProtKB-UniRule"/>
</dbReference>
<proteinExistence type="predicted"/>
<evidence type="ECO:0000313" key="5">
    <source>
        <dbReference type="EMBL" id="PIV47402.1"/>
    </source>
</evidence>
<accession>A0A2M7DEW8</accession>
<reference evidence="6" key="1">
    <citation type="submission" date="2017-09" db="EMBL/GenBank/DDBJ databases">
        <title>Depth-based differentiation of microbial function through sediment-hosted aquifers and enrichment of novel symbionts in the deep terrestrial subsurface.</title>
        <authorList>
            <person name="Probst A.J."/>
            <person name="Ladd B."/>
            <person name="Jarett J.K."/>
            <person name="Geller-Mcgrath D.E."/>
            <person name="Sieber C.M.K."/>
            <person name="Emerson J.B."/>
            <person name="Anantharaman K."/>
            <person name="Thomas B.C."/>
            <person name="Malmstrom R."/>
            <person name="Stieglmeier M."/>
            <person name="Klingl A."/>
            <person name="Woyke T."/>
            <person name="Ryan C.M."/>
            <person name="Banfield J.F."/>
        </authorList>
    </citation>
    <scope>NUCLEOTIDE SEQUENCE [LARGE SCALE GENOMIC DNA]</scope>
</reference>
<dbReference type="EMBL" id="PETV01000004">
    <property type="protein sequence ID" value="PIV47402.1"/>
    <property type="molecule type" value="Genomic_DNA"/>
</dbReference>
<dbReference type="Proteomes" id="UP000229030">
    <property type="component" value="Unassembled WGS sequence"/>
</dbReference>